<protein>
    <submittedName>
        <fullName evidence="2">Uncharacterized protein</fullName>
    </submittedName>
</protein>
<gene>
    <name evidence="2" type="ORF">JCGZ_15359</name>
</gene>
<dbReference type="Proteomes" id="UP000027138">
    <property type="component" value="Unassembled WGS sequence"/>
</dbReference>
<name>A0A067KI41_JATCU</name>
<evidence type="ECO:0000313" key="3">
    <source>
        <dbReference type="Proteomes" id="UP000027138"/>
    </source>
</evidence>
<dbReference type="AlphaFoldDB" id="A0A067KI41"/>
<feature type="compositionally biased region" description="Basic and acidic residues" evidence="1">
    <location>
        <begin position="63"/>
        <end position="79"/>
    </location>
</feature>
<feature type="region of interest" description="Disordered" evidence="1">
    <location>
        <begin position="47"/>
        <end position="79"/>
    </location>
</feature>
<evidence type="ECO:0000256" key="1">
    <source>
        <dbReference type="SAM" id="MobiDB-lite"/>
    </source>
</evidence>
<accession>A0A067KI41</accession>
<reference evidence="2 3" key="1">
    <citation type="journal article" date="2014" name="PLoS ONE">
        <title>Global Analysis of Gene Expression Profiles in Physic Nut (Jatropha curcas L.) Seedlings Exposed to Salt Stress.</title>
        <authorList>
            <person name="Zhang L."/>
            <person name="Zhang C."/>
            <person name="Wu P."/>
            <person name="Chen Y."/>
            <person name="Li M."/>
            <person name="Jiang H."/>
            <person name="Wu G."/>
        </authorList>
    </citation>
    <scope>NUCLEOTIDE SEQUENCE [LARGE SCALE GENOMIC DNA]</scope>
    <source>
        <strain evidence="3">cv. GZQX0401</strain>
        <tissue evidence="2">Young leaves</tissue>
    </source>
</reference>
<keyword evidence="3" id="KW-1185">Reference proteome</keyword>
<evidence type="ECO:0000313" key="2">
    <source>
        <dbReference type="EMBL" id="KDP31514.1"/>
    </source>
</evidence>
<proteinExistence type="predicted"/>
<sequence>MVPKKSNSSNMAKVAEAINKKIVAEGSGKEVPSEVLGTQLAEVDTIARVTPSKIPPSSSIVEPPKKRQRETNDDGPSREITRNCLFCANSHYDEHLDDVATRNLFNQCLFQAVKANNMHFAQISKLKASYTGMEVKKNQMEDALKSVEVSMKEQKAQHKVEIVAREAEIDK</sequence>
<organism evidence="2 3">
    <name type="scientific">Jatropha curcas</name>
    <name type="common">Barbados nut</name>
    <dbReference type="NCBI Taxonomy" id="180498"/>
    <lineage>
        <taxon>Eukaryota</taxon>
        <taxon>Viridiplantae</taxon>
        <taxon>Streptophyta</taxon>
        <taxon>Embryophyta</taxon>
        <taxon>Tracheophyta</taxon>
        <taxon>Spermatophyta</taxon>
        <taxon>Magnoliopsida</taxon>
        <taxon>eudicotyledons</taxon>
        <taxon>Gunneridae</taxon>
        <taxon>Pentapetalae</taxon>
        <taxon>rosids</taxon>
        <taxon>fabids</taxon>
        <taxon>Malpighiales</taxon>
        <taxon>Euphorbiaceae</taxon>
        <taxon>Crotonoideae</taxon>
        <taxon>Jatropheae</taxon>
        <taxon>Jatropha</taxon>
    </lineage>
</organism>
<dbReference type="EMBL" id="KK914624">
    <property type="protein sequence ID" value="KDP31514.1"/>
    <property type="molecule type" value="Genomic_DNA"/>
</dbReference>